<proteinExistence type="predicted"/>
<dbReference type="InterPro" id="IPR041678">
    <property type="entry name" value="TetR_C_16"/>
</dbReference>
<dbReference type="Pfam" id="PF17920">
    <property type="entry name" value="TetR_C_16"/>
    <property type="match status" value="1"/>
</dbReference>
<evidence type="ECO:0000256" key="2">
    <source>
        <dbReference type="PROSITE-ProRule" id="PRU00335"/>
    </source>
</evidence>
<name>A0A918GEY3_9PSEU</name>
<dbReference type="GO" id="GO:0000976">
    <property type="term" value="F:transcription cis-regulatory region binding"/>
    <property type="evidence" value="ECO:0007669"/>
    <property type="project" value="TreeGrafter"/>
</dbReference>
<accession>A0A918GEY3</accession>
<dbReference type="EMBL" id="BMRB01000002">
    <property type="protein sequence ID" value="GGS32030.1"/>
    <property type="molecule type" value="Genomic_DNA"/>
</dbReference>
<dbReference type="SUPFAM" id="SSF46689">
    <property type="entry name" value="Homeodomain-like"/>
    <property type="match status" value="1"/>
</dbReference>
<sequence length="191" mass="20320">MRRRDAEATKAALLKAAAELFTERGFDRTSVREVAAVVGVDQALVFRYFGTKEDLLAAVLTAPGRALSTDADDLLDTVIRAVFANSDTTANLLLLALTGPQRGKVADALETQVAQPYRLALAGQDADEDALLRADLVLAWLLGIALVQQICPDGPVGSADRERARELVGRAARNLLGDAARTAVDAQRGPQ</sequence>
<reference evidence="4" key="2">
    <citation type="submission" date="2020-09" db="EMBL/GenBank/DDBJ databases">
        <authorList>
            <person name="Sun Q."/>
            <person name="Ohkuma M."/>
        </authorList>
    </citation>
    <scope>NUCLEOTIDE SEQUENCE</scope>
    <source>
        <strain evidence="4">JCM 3276</strain>
    </source>
</reference>
<dbReference type="SUPFAM" id="SSF48498">
    <property type="entry name" value="Tetracyclin repressor-like, C-terminal domain"/>
    <property type="match status" value="1"/>
</dbReference>
<dbReference type="GO" id="GO:0003700">
    <property type="term" value="F:DNA-binding transcription factor activity"/>
    <property type="evidence" value="ECO:0007669"/>
    <property type="project" value="TreeGrafter"/>
</dbReference>
<dbReference type="InterPro" id="IPR050109">
    <property type="entry name" value="HTH-type_TetR-like_transc_reg"/>
</dbReference>
<evidence type="ECO:0000313" key="5">
    <source>
        <dbReference type="Proteomes" id="UP000660680"/>
    </source>
</evidence>
<reference evidence="4" key="1">
    <citation type="journal article" date="2014" name="Int. J. Syst. Evol. Microbiol.">
        <title>Complete genome sequence of Corynebacterium casei LMG S-19264T (=DSM 44701T), isolated from a smear-ripened cheese.</title>
        <authorList>
            <consortium name="US DOE Joint Genome Institute (JGI-PGF)"/>
            <person name="Walter F."/>
            <person name="Albersmeier A."/>
            <person name="Kalinowski J."/>
            <person name="Ruckert C."/>
        </authorList>
    </citation>
    <scope>NUCLEOTIDE SEQUENCE</scope>
    <source>
        <strain evidence="4">JCM 3276</strain>
    </source>
</reference>
<dbReference type="PANTHER" id="PTHR30055:SF235">
    <property type="entry name" value="TRANSCRIPTIONAL REGULATORY PROTEIN"/>
    <property type="match status" value="1"/>
</dbReference>
<keyword evidence="5" id="KW-1185">Reference proteome</keyword>
<dbReference type="Gene3D" id="1.10.357.10">
    <property type="entry name" value="Tetracycline Repressor, domain 2"/>
    <property type="match status" value="1"/>
</dbReference>
<evidence type="ECO:0000259" key="3">
    <source>
        <dbReference type="PROSITE" id="PS50977"/>
    </source>
</evidence>
<dbReference type="InterPro" id="IPR001647">
    <property type="entry name" value="HTH_TetR"/>
</dbReference>
<protein>
    <submittedName>
        <fullName evidence="4">TetR family transcriptional regulator</fullName>
    </submittedName>
</protein>
<evidence type="ECO:0000313" key="4">
    <source>
        <dbReference type="EMBL" id="GGS32030.1"/>
    </source>
</evidence>
<gene>
    <name evidence="4" type="ORF">GCM10010171_27460</name>
</gene>
<dbReference type="Gene3D" id="1.10.10.60">
    <property type="entry name" value="Homeodomain-like"/>
    <property type="match status" value="1"/>
</dbReference>
<dbReference type="PROSITE" id="PS50977">
    <property type="entry name" value="HTH_TETR_2"/>
    <property type="match status" value="1"/>
</dbReference>
<feature type="domain" description="HTH tetR-type" evidence="3">
    <location>
        <begin position="7"/>
        <end position="67"/>
    </location>
</feature>
<dbReference type="PANTHER" id="PTHR30055">
    <property type="entry name" value="HTH-TYPE TRANSCRIPTIONAL REGULATOR RUTR"/>
    <property type="match status" value="1"/>
</dbReference>
<organism evidence="4 5">
    <name type="scientific">Actinokineospora fastidiosa</name>
    <dbReference type="NCBI Taxonomy" id="1816"/>
    <lineage>
        <taxon>Bacteria</taxon>
        <taxon>Bacillati</taxon>
        <taxon>Actinomycetota</taxon>
        <taxon>Actinomycetes</taxon>
        <taxon>Pseudonocardiales</taxon>
        <taxon>Pseudonocardiaceae</taxon>
        <taxon>Actinokineospora</taxon>
    </lineage>
</organism>
<dbReference type="Pfam" id="PF00440">
    <property type="entry name" value="TetR_N"/>
    <property type="match status" value="1"/>
</dbReference>
<comment type="caution">
    <text evidence="4">The sequence shown here is derived from an EMBL/GenBank/DDBJ whole genome shotgun (WGS) entry which is preliminary data.</text>
</comment>
<dbReference type="InterPro" id="IPR036271">
    <property type="entry name" value="Tet_transcr_reg_TetR-rel_C_sf"/>
</dbReference>
<dbReference type="AlphaFoldDB" id="A0A918GEY3"/>
<feature type="DNA-binding region" description="H-T-H motif" evidence="2">
    <location>
        <begin position="30"/>
        <end position="49"/>
    </location>
</feature>
<dbReference type="InterPro" id="IPR009057">
    <property type="entry name" value="Homeodomain-like_sf"/>
</dbReference>
<dbReference type="Proteomes" id="UP000660680">
    <property type="component" value="Unassembled WGS sequence"/>
</dbReference>
<dbReference type="RefSeq" id="WP_189210788.1">
    <property type="nucleotide sequence ID" value="NZ_BMRB01000002.1"/>
</dbReference>
<keyword evidence="1 2" id="KW-0238">DNA-binding</keyword>
<evidence type="ECO:0000256" key="1">
    <source>
        <dbReference type="ARBA" id="ARBA00023125"/>
    </source>
</evidence>
<dbReference type="PRINTS" id="PR00455">
    <property type="entry name" value="HTHTETR"/>
</dbReference>